<name>A0A386HMX9_9BACT</name>
<evidence type="ECO:0000313" key="10">
    <source>
        <dbReference type="Proteomes" id="UP000266118"/>
    </source>
</evidence>
<evidence type="ECO:0000256" key="6">
    <source>
        <dbReference type="SAM" id="SignalP"/>
    </source>
</evidence>
<evidence type="ECO:0000256" key="1">
    <source>
        <dbReference type="ARBA" id="ARBA00004442"/>
    </source>
</evidence>
<dbReference type="Pfam" id="PF14322">
    <property type="entry name" value="SusD-like_3"/>
    <property type="match status" value="1"/>
</dbReference>
<comment type="subcellular location">
    <subcellularLocation>
        <location evidence="1">Cell outer membrane</location>
    </subcellularLocation>
</comment>
<evidence type="ECO:0000313" key="9">
    <source>
        <dbReference type="EMBL" id="AYD47103.1"/>
    </source>
</evidence>
<dbReference type="GO" id="GO:0009279">
    <property type="term" value="C:cell outer membrane"/>
    <property type="evidence" value="ECO:0007669"/>
    <property type="project" value="UniProtKB-SubCell"/>
</dbReference>
<dbReference type="EMBL" id="CP032489">
    <property type="protein sequence ID" value="AYD47103.1"/>
    <property type="molecule type" value="Genomic_DNA"/>
</dbReference>
<dbReference type="RefSeq" id="WP_119985862.1">
    <property type="nucleotide sequence ID" value="NZ_CP032489.1"/>
</dbReference>
<evidence type="ECO:0000256" key="5">
    <source>
        <dbReference type="ARBA" id="ARBA00023237"/>
    </source>
</evidence>
<evidence type="ECO:0000256" key="4">
    <source>
        <dbReference type="ARBA" id="ARBA00023136"/>
    </source>
</evidence>
<comment type="similarity">
    <text evidence="2">Belongs to the SusD family.</text>
</comment>
<keyword evidence="4" id="KW-0472">Membrane</keyword>
<organism evidence="9 10">
    <name type="scientific">Arachidicoccus soli</name>
    <dbReference type="NCBI Taxonomy" id="2341117"/>
    <lineage>
        <taxon>Bacteria</taxon>
        <taxon>Pseudomonadati</taxon>
        <taxon>Bacteroidota</taxon>
        <taxon>Chitinophagia</taxon>
        <taxon>Chitinophagales</taxon>
        <taxon>Chitinophagaceae</taxon>
        <taxon>Arachidicoccus</taxon>
    </lineage>
</organism>
<reference evidence="9 10" key="1">
    <citation type="submission" date="2018-09" db="EMBL/GenBank/DDBJ databases">
        <title>Arachidicoccus sp. nov., a bacterium isolated from soil.</title>
        <authorList>
            <person name="Weon H.-Y."/>
            <person name="Kwon S.-W."/>
            <person name="Lee S.A."/>
        </authorList>
    </citation>
    <scope>NUCLEOTIDE SEQUENCE [LARGE SCALE GENOMIC DNA]</scope>
    <source>
        <strain evidence="9 10">KIS59-12</strain>
    </source>
</reference>
<feature type="signal peptide" evidence="6">
    <location>
        <begin position="1"/>
        <end position="17"/>
    </location>
</feature>
<feature type="domain" description="SusD-like N-terminal" evidence="8">
    <location>
        <begin position="24"/>
        <end position="214"/>
    </location>
</feature>
<dbReference type="SUPFAM" id="SSF48452">
    <property type="entry name" value="TPR-like"/>
    <property type="match status" value="1"/>
</dbReference>
<dbReference type="InterPro" id="IPR011990">
    <property type="entry name" value="TPR-like_helical_dom_sf"/>
</dbReference>
<feature type="domain" description="RagB/SusD" evidence="7">
    <location>
        <begin position="289"/>
        <end position="621"/>
    </location>
</feature>
<evidence type="ECO:0000259" key="8">
    <source>
        <dbReference type="Pfam" id="PF14322"/>
    </source>
</evidence>
<sequence length="623" mass="70040">MKKIFFISIAVALLSSACNDKSFLTNEPTSILTTDQVYSSSELAFSVLANLYNGYVDQQTITNWAEFTNFDEAFPSEAGNYWRVQQINYPYNWWSLWNYDYIRNINLFIQNCQASTKLSDGDKTQFIAEARFLRAANYFELVKRMGGVPIITKPLTYDYSGDPTYLQHPRAKESEVYDFILSELDTIKNILPDDASIQDRATKGVCLAMQSRAALYAASIAKYGVNTPSVNLPGGEVGIPASMANAYYEKSRNAALELINSGKYHLYMKHPDDLATNFAALFYDKSNNPEVIFAQNFKLKSGTVEAWTLNNQPRAIAEEAQGGRLNPSLNLALQYEKLDGTYAPFNTDSDYANEGDIFANRDARLAGTFILPGSQFKGQNVDIWAGYILPASNNTIITSNVFGGQAQLPGKNYKEQVVGFSGPIDGLEFSAQTGFYVRKFMDPATGSGQIGTQSEVWWVRYRYAEVLLNIAEDEFELGNNDSAAMYLNQVRLRAGLTIPLTPSEITFDRIVHERRVELAFEGHELFDNKRWRIADKVWNGQQISAQDLFNNIGKASAPNTMIYGMWPYKIYQPGSINDGKWIYKVLKPNEVTAAHNFQLGNYYSQIDQGILSNNSKLVKNPNQ</sequence>
<dbReference type="KEGG" id="ark:D6B99_05430"/>
<protein>
    <submittedName>
        <fullName evidence="9">RagB/SusD family nutrient uptake outer membrane protein</fullName>
    </submittedName>
</protein>
<dbReference type="Proteomes" id="UP000266118">
    <property type="component" value="Chromosome"/>
</dbReference>
<feature type="chain" id="PRO_5017484709" evidence="6">
    <location>
        <begin position="18"/>
        <end position="623"/>
    </location>
</feature>
<evidence type="ECO:0000256" key="3">
    <source>
        <dbReference type="ARBA" id="ARBA00022729"/>
    </source>
</evidence>
<dbReference type="PROSITE" id="PS51257">
    <property type="entry name" value="PROKAR_LIPOPROTEIN"/>
    <property type="match status" value="1"/>
</dbReference>
<dbReference type="InterPro" id="IPR033985">
    <property type="entry name" value="SusD-like_N"/>
</dbReference>
<accession>A0A386HMX9</accession>
<keyword evidence="10" id="KW-1185">Reference proteome</keyword>
<dbReference type="OrthoDB" id="5694214at2"/>
<dbReference type="InterPro" id="IPR012944">
    <property type="entry name" value="SusD_RagB_dom"/>
</dbReference>
<evidence type="ECO:0000256" key="2">
    <source>
        <dbReference type="ARBA" id="ARBA00006275"/>
    </source>
</evidence>
<dbReference type="AlphaFoldDB" id="A0A386HMX9"/>
<dbReference type="Gene3D" id="1.25.40.390">
    <property type="match status" value="1"/>
</dbReference>
<evidence type="ECO:0000259" key="7">
    <source>
        <dbReference type="Pfam" id="PF07980"/>
    </source>
</evidence>
<keyword evidence="3 6" id="KW-0732">Signal</keyword>
<proteinExistence type="inferred from homology"/>
<keyword evidence="5" id="KW-0998">Cell outer membrane</keyword>
<dbReference type="Pfam" id="PF07980">
    <property type="entry name" value="SusD_RagB"/>
    <property type="match status" value="1"/>
</dbReference>
<gene>
    <name evidence="9" type="ORF">D6B99_05430</name>
</gene>